<proteinExistence type="predicted"/>
<sequence length="74" mass="9037">MSQLKARKCGDCEELIPFQIFLRDNPSIPLERAKDIWEDPFIIPFCPECFLKIPEKPYKPRRRYNYNNHLRQRL</sequence>
<organism evidence="1">
    <name type="scientific">marine sediment metagenome</name>
    <dbReference type="NCBI Taxonomy" id="412755"/>
    <lineage>
        <taxon>unclassified sequences</taxon>
        <taxon>metagenomes</taxon>
        <taxon>ecological metagenomes</taxon>
    </lineage>
</organism>
<accession>A0A0F9SBX7</accession>
<gene>
    <name evidence="1" type="ORF">LCGC14_0490450</name>
</gene>
<evidence type="ECO:0000313" key="1">
    <source>
        <dbReference type="EMBL" id="KKN64559.1"/>
    </source>
</evidence>
<dbReference type="EMBL" id="LAZR01000551">
    <property type="protein sequence ID" value="KKN64559.1"/>
    <property type="molecule type" value="Genomic_DNA"/>
</dbReference>
<name>A0A0F9SBX7_9ZZZZ</name>
<dbReference type="AlphaFoldDB" id="A0A0F9SBX7"/>
<protein>
    <submittedName>
        <fullName evidence="1">Uncharacterized protein</fullName>
    </submittedName>
</protein>
<comment type="caution">
    <text evidence="1">The sequence shown here is derived from an EMBL/GenBank/DDBJ whole genome shotgun (WGS) entry which is preliminary data.</text>
</comment>
<reference evidence="1" key="1">
    <citation type="journal article" date="2015" name="Nature">
        <title>Complex archaea that bridge the gap between prokaryotes and eukaryotes.</title>
        <authorList>
            <person name="Spang A."/>
            <person name="Saw J.H."/>
            <person name="Jorgensen S.L."/>
            <person name="Zaremba-Niedzwiedzka K."/>
            <person name="Martijn J."/>
            <person name="Lind A.E."/>
            <person name="van Eijk R."/>
            <person name="Schleper C."/>
            <person name="Guy L."/>
            <person name="Ettema T.J."/>
        </authorList>
    </citation>
    <scope>NUCLEOTIDE SEQUENCE</scope>
</reference>